<dbReference type="Proteomes" id="UP000518878">
    <property type="component" value="Unassembled WGS sequence"/>
</dbReference>
<name>A0A7X5QS47_9GAMM</name>
<dbReference type="PANTHER" id="PTHR30071">
    <property type="entry name" value="HEME EXPORTER PROTEIN C"/>
    <property type="match status" value="1"/>
</dbReference>
<protein>
    <recommendedName>
        <fullName evidence="4 9">Heme exporter protein C</fullName>
    </recommendedName>
    <alternativeName>
        <fullName evidence="9">Cytochrome c-type biogenesis protein</fullName>
    </alternativeName>
</protein>
<dbReference type="InterPro" id="IPR003557">
    <property type="entry name" value="Cyt_c_biogenesis_CcmC"/>
</dbReference>
<dbReference type="AlphaFoldDB" id="A0A7X5QS47"/>
<feature type="transmembrane region" description="Helical" evidence="9">
    <location>
        <begin position="131"/>
        <end position="150"/>
    </location>
</feature>
<organism evidence="11 12">
    <name type="scientific">Luteibacter yeojuensis</name>
    <dbReference type="NCBI Taxonomy" id="345309"/>
    <lineage>
        <taxon>Bacteria</taxon>
        <taxon>Pseudomonadati</taxon>
        <taxon>Pseudomonadota</taxon>
        <taxon>Gammaproteobacteria</taxon>
        <taxon>Lysobacterales</taxon>
        <taxon>Rhodanobacteraceae</taxon>
        <taxon>Luteibacter</taxon>
    </lineage>
</organism>
<feature type="transmembrane region" description="Helical" evidence="9">
    <location>
        <begin position="162"/>
        <end position="185"/>
    </location>
</feature>
<comment type="function">
    <text evidence="1 9">Required for the export of heme to the periplasm for the biogenesis of c-type cytochromes.</text>
</comment>
<evidence type="ECO:0000256" key="2">
    <source>
        <dbReference type="ARBA" id="ARBA00004141"/>
    </source>
</evidence>
<dbReference type="EMBL" id="JAAQTL010000001">
    <property type="protein sequence ID" value="NID14422.1"/>
    <property type="molecule type" value="Genomic_DNA"/>
</dbReference>
<dbReference type="InterPro" id="IPR002541">
    <property type="entry name" value="Cyt_c_assembly"/>
</dbReference>
<dbReference type="PRINTS" id="PR01386">
    <property type="entry name" value="CCMCBIOGNSIS"/>
</dbReference>
<feature type="domain" description="Cytochrome c assembly protein" evidence="10">
    <location>
        <begin position="27"/>
        <end position="188"/>
    </location>
</feature>
<keyword evidence="9" id="KW-0813">Transport</keyword>
<evidence type="ECO:0000259" key="10">
    <source>
        <dbReference type="Pfam" id="PF01578"/>
    </source>
</evidence>
<dbReference type="GO" id="GO:0017004">
    <property type="term" value="P:cytochrome complex assembly"/>
    <property type="evidence" value="ECO:0007669"/>
    <property type="project" value="UniProtKB-KW"/>
</dbReference>
<dbReference type="PANTHER" id="PTHR30071:SF1">
    <property type="entry name" value="CYTOCHROME B_B6 PROTEIN-RELATED"/>
    <property type="match status" value="1"/>
</dbReference>
<feature type="transmembrane region" description="Helical" evidence="9">
    <location>
        <begin position="68"/>
        <end position="88"/>
    </location>
</feature>
<accession>A0A7X5QS47</accession>
<dbReference type="GO" id="GO:0015232">
    <property type="term" value="F:heme transmembrane transporter activity"/>
    <property type="evidence" value="ECO:0007669"/>
    <property type="project" value="InterPro"/>
</dbReference>
<comment type="caution">
    <text evidence="11">The sequence shown here is derived from an EMBL/GenBank/DDBJ whole genome shotgun (WGS) entry which is preliminary data.</text>
</comment>
<evidence type="ECO:0000256" key="3">
    <source>
        <dbReference type="ARBA" id="ARBA00005840"/>
    </source>
</evidence>
<comment type="similarity">
    <text evidence="3 9">Belongs to the CcmC/CycZ/HelC family.</text>
</comment>
<evidence type="ECO:0000313" key="12">
    <source>
        <dbReference type="Proteomes" id="UP000518878"/>
    </source>
</evidence>
<keyword evidence="8 9" id="KW-0472">Membrane</keyword>
<keyword evidence="5 9" id="KW-0812">Transmembrane</keyword>
<comment type="subcellular location">
    <subcellularLocation>
        <location evidence="9">Cell inner membrane</location>
    </subcellularLocation>
    <subcellularLocation>
        <location evidence="2">Membrane</location>
        <topology evidence="2">Multi-pass membrane protein</topology>
    </subcellularLocation>
</comment>
<keyword evidence="12" id="KW-1185">Reference proteome</keyword>
<evidence type="ECO:0000256" key="6">
    <source>
        <dbReference type="ARBA" id="ARBA00022748"/>
    </source>
</evidence>
<feature type="transmembrane region" description="Helical" evidence="9">
    <location>
        <begin position="205"/>
        <end position="226"/>
    </location>
</feature>
<evidence type="ECO:0000256" key="8">
    <source>
        <dbReference type="ARBA" id="ARBA00023136"/>
    </source>
</evidence>
<dbReference type="NCBIfam" id="TIGR01191">
    <property type="entry name" value="ccmC"/>
    <property type="match status" value="1"/>
</dbReference>
<feature type="transmembrane region" description="Helical" evidence="9">
    <location>
        <begin position="100"/>
        <end position="119"/>
    </location>
</feature>
<gene>
    <name evidence="9" type="primary">ccmC</name>
    <name evidence="11" type="ORF">HBF32_02965</name>
</gene>
<evidence type="ECO:0000256" key="5">
    <source>
        <dbReference type="ARBA" id="ARBA00022692"/>
    </source>
</evidence>
<reference evidence="11 12" key="1">
    <citation type="journal article" date="2006" name="Int. J. Syst. Evol. Microbiol.">
        <title>Dyella yeojuensis sp. nov., isolated from greenhouse soil in Korea.</title>
        <authorList>
            <person name="Kim B.Y."/>
            <person name="Weon H.Y."/>
            <person name="Lee K.H."/>
            <person name="Seok S.J."/>
            <person name="Kwon S.W."/>
            <person name="Go S.J."/>
            <person name="Stackebrandt E."/>
        </authorList>
    </citation>
    <scope>NUCLEOTIDE SEQUENCE [LARGE SCALE GENOMIC DNA]</scope>
    <source>
        <strain evidence="11 12">DSM 17673</strain>
    </source>
</reference>
<dbReference type="GO" id="GO:0020037">
    <property type="term" value="F:heme binding"/>
    <property type="evidence" value="ECO:0007669"/>
    <property type="project" value="InterPro"/>
</dbReference>
<keyword evidence="7 9" id="KW-1133">Transmembrane helix</keyword>
<keyword evidence="9" id="KW-1003">Cell membrane</keyword>
<dbReference type="RefSeq" id="WP_166698137.1">
    <property type="nucleotide sequence ID" value="NZ_JAAQTL010000001.1"/>
</dbReference>
<dbReference type="GO" id="GO:0005886">
    <property type="term" value="C:plasma membrane"/>
    <property type="evidence" value="ECO:0007669"/>
    <property type="project" value="UniProtKB-SubCell"/>
</dbReference>
<sequence>MANWVPLWLHRLGSPPVFYRFAGAVRPWALGLALVLGAVALYGGLFVAPADYQQGDAYRIIFLHVPSAWMSLFIYGAMTVAAFVGLVWRIKIAEVVAMESAPVGAAFTFITLVTGSLWGKPMWGTWWTWDARLTSELVLLFIYLGVIGLYHSFEDRRQGARAASFLVLVGAVNVPIVHFSVNWWNTLHQGSTVRLLGPSHIEASMLWPLLTMMAATKLYYIASLFARVRADLIASEGGKGWVRELLAGREGSGSDSA</sequence>
<evidence type="ECO:0000256" key="1">
    <source>
        <dbReference type="ARBA" id="ARBA00002442"/>
    </source>
</evidence>
<evidence type="ECO:0000256" key="4">
    <source>
        <dbReference type="ARBA" id="ARBA00016463"/>
    </source>
</evidence>
<proteinExistence type="inferred from homology"/>
<evidence type="ECO:0000256" key="7">
    <source>
        <dbReference type="ARBA" id="ARBA00022989"/>
    </source>
</evidence>
<feature type="transmembrane region" description="Helical" evidence="9">
    <location>
        <begin position="28"/>
        <end position="48"/>
    </location>
</feature>
<evidence type="ECO:0000256" key="9">
    <source>
        <dbReference type="RuleBase" id="RU364092"/>
    </source>
</evidence>
<keyword evidence="9" id="KW-0997">Cell inner membrane</keyword>
<dbReference type="Pfam" id="PF01578">
    <property type="entry name" value="Cytochrom_C_asm"/>
    <property type="match status" value="1"/>
</dbReference>
<keyword evidence="6 9" id="KW-0201">Cytochrome c-type biogenesis</keyword>
<evidence type="ECO:0000313" key="11">
    <source>
        <dbReference type="EMBL" id="NID14422.1"/>
    </source>
</evidence>
<dbReference type="InterPro" id="IPR045062">
    <property type="entry name" value="Cyt_c_biogenesis_CcsA/CcmC"/>
</dbReference>